<accession>A0A6J6LN15</accession>
<reference evidence="1" key="1">
    <citation type="submission" date="2020-05" db="EMBL/GenBank/DDBJ databases">
        <authorList>
            <person name="Chiriac C."/>
            <person name="Salcher M."/>
            <person name="Ghai R."/>
            <person name="Kavagutti S V."/>
        </authorList>
    </citation>
    <scope>NUCLEOTIDE SEQUENCE</scope>
</reference>
<evidence type="ECO:0000313" key="1">
    <source>
        <dbReference type="EMBL" id="CAB4661924.1"/>
    </source>
</evidence>
<name>A0A6J6LN15_9ZZZZ</name>
<gene>
    <name evidence="1" type="ORF">UFOPK2282_00598</name>
</gene>
<sequence>MPKVIAKVNAPFAPHTEANWEGTVAMIEVKIKIDIPLPIPRSVMSSPNHMITAVPAVIASTMTKMIQMP</sequence>
<dbReference type="AlphaFoldDB" id="A0A6J6LN15"/>
<organism evidence="1">
    <name type="scientific">freshwater metagenome</name>
    <dbReference type="NCBI Taxonomy" id="449393"/>
    <lineage>
        <taxon>unclassified sequences</taxon>
        <taxon>metagenomes</taxon>
        <taxon>ecological metagenomes</taxon>
    </lineage>
</organism>
<proteinExistence type="predicted"/>
<dbReference type="EMBL" id="CAEZWR010000054">
    <property type="protein sequence ID" value="CAB4661924.1"/>
    <property type="molecule type" value="Genomic_DNA"/>
</dbReference>
<protein>
    <submittedName>
        <fullName evidence="1">Unannotated protein</fullName>
    </submittedName>
</protein>